<feature type="transmembrane region" description="Helical" evidence="1">
    <location>
        <begin position="116"/>
        <end position="132"/>
    </location>
</feature>
<dbReference type="GO" id="GO:0005886">
    <property type="term" value="C:plasma membrane"/>
    <property type="evidence" value="ECO:0007669"/>
    <property type="project" value="TreeGrafter"/>
</dbReference>
<dbReference type="InterPro" id="IPR007401">
    <property type="entry name" value="DUF454"/>
</dbReference>
<protein>
    <recommendedName>
        <fullName evidence="4">Transmembrane protein</fullName>
    </recommendedName>
</protein>
<feature type="transmembrane region" description="Helical" evidence="1">
    <location>
        <begin position="46"/>
        <end position="68"/>
    </location>
</feature>
<keyword evidence="1" id="KW-0472">Membrane</keyword>
<dbReference type="EMBL" id="ARYH01000001">
    <property type="protein sequence ID" value="KCZ84392.1"/>
    <property type="molecule type" value="Genomic_DNA"/>
</dbReference>
<keyword evidence="1" id="KW-1133">Transmembrane helix</keyword>
<evidence type="ECO:0000313" key="3">
    <source>
        <dbReference type="Proteomes" id="UP000027446"/>
    </source>
</evidence>
<sequence>MRHRQTQLASRGTTRHRRVMWSWRILGLISFVFGAIGLFLPIWPTTVFWIVAALAFARSNPAWAEWIYARPKIGPPIRIFVETGALSHAGKAAALGGMGLSAAVIGLAFWKRPVPLGIGLSILAFGALFVATRPRARIDD</sequence>
<evidence type="ECO:0000313" key="2">
    <source>
        <dbReference type="EMBL" id="KCZ84392.1"/>
    </source>
</evidence>
<dbReference type="eggNOG" id="COG2832">
    <property type="taxonomic scope" value="Bacteria"/>
</dbReference>
<dbReference type="PANTHER" id="PTHR35813">
    <property type="entry name" value="INNER MEMBRANE PROTEIN YBAN"/>
    <property type="match status" value="1"/>
</dbReference>
<name>A0A069E388_9PROT</name>
<dbReference type="PANTHER" id="PTHR35813:SF1">
    <property type="entry name" value="INNER MEMBRANE PROTEIN YBAN"/>
    <property type="match status" value="1"/>
</dbReference>
<reference evidence="2 3" key="1">
    <citation type="journal article" date="2014" name="Antonie Van Leeuwenhoek">
        <title>Hyphomonas beringensis sp. nov. and Hyphomonas chukchiensis sp. nov., isolated from surface seawater of the Bering Sea and Chukchi Sea.</title>
        <authorList>
            <person name="Li C."/>
            <person name="Lai Q."/>
            <person name="Li G."/>
            <person name="Dong C."/>
            <person name="Wang J."/>
            <person name="Liao Y."/>
            <person name="Shao Z."/>
        </authorList>
    </citation>
    <scope>NUCLEOTIDE SEQUENCE [LARGE SCALE GENOMIC DNA]</scope>
    <source>
        <strain evidence="2 3">MHS-3</strain>
    </source>
</reference>
<dbReference type="Pfam" id="PF04304">
    <property type="entry name" value="DUF454"/>
    <property type="match status" value="1"/>
</dbReference>
<dbReference type="PATRIC" id="fig|1280949.3.peg.388"/>
<dbReference type="OrthoDB" id="9816293at2"/>
<evidence type="ECO:0008006" key="4">
    <source>
        <dbReference type="Google" id="ProtNLM"/>
    </source>
</evidence>
<dbReference type="RefSeq" id="WP_051595841.1">
    <property type="nucleotide sequence ID" value="NZ_ARYH01000001.1"/>
</dbReference>
<gene>
    <name evidence="2" type="ORF">HAD_01895</name>
</gene>
<keyword evidence="3" id="KW-1185">Reference proteome</keyword>
<accession>A0A069E388</accession>
<evidence type="ECO:0000256" key="1">
    <source>
        <dbReference type="SAM" id="Phobius"/>
    </source>
</evidence>
<dbReference type="STRING" id="1280949.HAD_01895"/>
<keyword evidence="1" id="KW-0812">Transmembrane</keyword>
<dbReference type="Proteomes" id="UP000027446">
    <property type="component" value="Unassembled WGS sequence"/>
</dbReference>
<feature type="transmembrane region" description="Helical" evidence="1">
    <location>
        <begin position="89"/>
        <end position="110"/>
    </location>
</feature>
<dbReference type="AlphaFoldDB" id="A0A069E388"/>
<feature type="transmembrane region" description="Helical" evidence="1">
    <location>
        <begin position="21"/>
        <end position="40"/>
    </location>
</feature>
<comment type="caution">
    <text evidence="2">The sequence shown here is derived from an EMBL/GenBank/DDBJ whole genome shotgun (WGS) entry which is preliminary data.</text>
</comment>
<organism evidence="2 3">
    <name type="scientific">Hyphomonas adhaerens MHS-3</name>
    <dbReference type="NCBI Taxonomy" id="1280949"/>
    <lineage>
        <taxon>Bacteria</taxon>
        <taxon>Pseudomonadati</taxon>
        <taxon>Pseudomonadota</taxon>
        <taxon>Alphaproteobacteria</taxon>
        <taxon>Hyphomonadales</taxon>
        <taxon>Hyphomonadaceae</taxon>
        <taxon>Hyphomonas</taxon>
    </lineage>
</organism>
<proteinExistence type="predicted"/>